<name>A0AAP0ED50_9MAGN</name>
<dbReference type="Proteomes" id="UP001417504">
    <property type="component" value="Unassembled WGS sequence"/>
</dbReference>
<dbReference type="EMBL" id="JBBNAE010000010">
    <property type="protein sequence ID" value="KAK9091106.1"/>
    <property type="molecule type" value="Genomic_DNA"/>
</dbReference>
<protein>
    <submittedName>
        <fullName evidence="1">Uncharacterized protein</fullName>
    </submittedName>
</protein>
<accession>A0AAP0ED50</accession>
<proteinExistence type="predicted"/>
<gene>
    <name evidence="1" type="ORF">Sjap_024283</name>
</gene>
<reference evidence="1 2" key="1">
    <citation type="submission" date="2024-01" db="EMBL/GenBank/DDBJ databases">
        <title>Genome assemblies of Stephania.</title>
        <authorList>
            <person name="Yang L."/>
        </authorList>
    </citation>
    <scope>NUCLEOTIDE SEQUENCE [LARGE SCALE GENOMIC DNA]</scope>
    <source>
        <strain evidence="1">QJT</strain>
        <tissue evidence="1">Leaf</tissue>
    </source>
</reference>
<evidence type="ECO:0000313" key="2">
    <source>
        <dbReference type="Proteomes" id="UP001417504"/>
    </source>
</evidence>
<dbReference type="AlphaFoldDB" id="A0AAP0ED50"/>
<comment type="caution">
    <text evidence="1">The sequence shown here is derived from an EMBL/GenBank/DDBJ whole genome shotgun (WGS) entry which is preliminary data.</text>
</comment>
<evidence type="ECO:0000313" key="1">
    <source>
        <dbReference type="EMBL" id="KAK9091106.1"/>
    </source>
</evidence>
<keyword evidence="2" id="KW-1185">Reference proteome</keyword>
<sequence length="55" mass="6405">MIIQDINSNWVLLRRILNDGLYCLPSLSSFSTAPFVQPQTFYSSHSPTDYNVWHM</sequence>
<organism evidence="1 2">
    <name type="scientific">Stephania japonica</name>
    <dbReference type="NCBI Taxonomy" id="461633"/>
    <lineage>
        <taxon>Eukaryota</taxon>
        <taxon>Viridiplantae</taxon>
        <taxon>Streptophyta</taxon>
        <taxon>Embryophyta</taxon>
        <taxon>Tracheophyta</taxon>
        <taxon>Spermatophyta</taxon>
        <taxon>Magnoliopsida</taxon>
        <taxon>Ranunculales</taxon>
        <taxon>Menispermaceae</taxon>
        <taxon>Menispermoideae</taxon>
        <taxon>Cissampelideae</taxon>
        <taxon>Stephania</taxon>
    </lineage>
</organism>